<comment type="caution">
    <text evidence="4">Lacks conserved residue(s) required for the propagation of feature annotation.</text>
</comment>
<feature type="domain" description="Zinc finger DksA/TraR C4-type" evidence="5">
    <location>
        <begin position="88"/>
        <end position="115"/>
    </location>
</feature>
<dbReference type="Pfam" id="PF01258">
    <property type="entry name" value="zf-dskA_traR"/>
    <property type="match status" value="1"/>
</dbReference>
<evidence type="ECO:0000256" key="1">
    <source>
        <dbReference type="ARBA" id="ARBA00022723"/>
    </source>
</evidence>
<reference evidence="6 7" key="1">
    <citation type="journal article" date="2016" name="Nat. Commun.">
        <title>Thousands of microbial genomes shed light on interconnected biogeochemical processes in an aquifer system.</title>
        <authorList>
            <person name="Anantharaman K."/>
            <person name="Brown C.T."/>
            <person name="Hug L.A."/>
            <person name="Sharon I."/>
            <person name="Castelle C.J."/>
            <person name="Probst A.J."/>
            <person name="Thomas B.C."/>
            <person name="Singh A."/>
            <person name="Wilkins M.J."/>
            <person name="Karaoz U."/>
            <person name="Brodie E.L."/>
            <person name="Williams K.H."/>
            <person name="Hubbard S.S."/>
            <person name="Banfield J.F."/>
        </authorList>
    </citation>
    <scope>NUCLEOTIDE SEQUENCE [LARGE SCALE GENOMIC DNA]</scope>
</reference>
<proteinExistence type="predicted"/>
<dbReference type="EMBL" id="MFUC01000002">
    <property type="protein sequence ID" value="OGI72658.1"/>
    <property type="molecule type" value="Genomic_DNA"/>
</dbReference>
<accession>A0A1F6VSN7</accession>
<organism evidence="6 7">
    <name type="scientific">Candidatus Nomurabacteria bacterium RIFCSPHIGHO2_02_FULL_38_15</name>
    <dbReference type="NCBI Taxonomy" id="1801752"/>
    <lineage>
        <taxon>Bacteria</taxon>
        <taxon>Candidatus Nomuraibacteriota</taxon>
    </lineage>
</organism>
<evidence type="ECO:0000256" key="3">
    <source>
        <dbReference type="ARBA" id="ARBA00022833"/>
    </source>
</evidence>
<dbReference type="InterPro" id="IPR000962">
    <property type="entry name" value="Znf_DskA_TraR"/>
</dbReference>
<evidence type="ECO:0000313" key="6">
    <source>
        <dbReference type="EMBL" id="OGI72658.1"/>
    </source>
</evidence>
<evidence type="ECO:0000259" key="5">
    <source>
        <dbReference type="Pfam" id="PF01258"/>
    </source>
</evidence>
<dbReference type="SUPFAM" id="SSF109635">
    <property type="entry name" value="DnaK suppressor protein DksA, alpha-hairpin domain"/>
    <property type="match status" value="1"/>
</dbReference>
<keyword evidence="3" id="KW-0862">Zinc</keyword>
<protein>
    <recommendedName>
        <fullName evidence="5">Zinc finger DksA/TraR C4-type domain-containing protein</fullName>
    </recommendedName>
</protein>
<dbReference type="PANTHER" id="PTHR33823:SF4">
    <property type="entry name" value="GENERAL STRESS PROTEIN 16O"/>
    <property type="match status" value="1"/>
</dbReference>
<gene>
    <name evidence="6" type="ORF">A3J61_01300</name>
</gene>
<dbReference type="Proteomes" id="UP000179686">
    <property type="component" value="Unassembled WGS sequence"/>
</dbReference>
<keyword evidence="1" id="KW-0479">Metal-binding</keyword>
<name>A0A1F6VSN7_9BACT</name>
<dbReference type="GO" id="GO:0008270">
    <property type="term" value="F:zinc ion binding"/>
    <property type="evidence" value="ECO:0007669"/>
    <property type="project" value="UniProtKB-KW"/>
</dbReference>
<dbReference type="PROSITE" id="PS51128">
    <property type="entry name" value="ZF_DKSA_2"/>
    <property type="match status" value="1"/>
</dbReference>
<dbReference type="AlphaFoldDB" id="A0A1F6VSN7"/>
<evidence type="ECO:0000256" key="2">
    <source>
        <dbReference type="ARBA" id="ARBA00022771"/>
    </source>
</evidence>
<keyword evidence="2" id="KW-0863">Zinc-finger</keyword>
<dbReference type="STRING" id="1801752.A3J61_01300"/>
<evidence type="ECO:0000313" key="7">
    <source>
        <dbReference type="Proteomes" id="UP000179686"/>
    </source>
</evidence>
<dbReference type="Gene3D" id="1.20.120.910">
    <property type="entry name" value="DksA, coiled-coil domain"/>
    <property type="match status" value="1"/>
</dbReference>
<evidence type="ECO:0000256" key="4">
    <source>
        <dbReference type="PROSITE-ProRule" id="PRU00510"/>
    </source>
</evidence>
<comment type="caution">
    <text evidence="6">The sequence shown here is derived from an EMBL/GenBank/DDBJ whole genome shotgun (WGS) entry which is preliminary data.</text>
</comment>
<dbReference type="InterPro" id="IPR037187">
    <property type="entry name" value="DnaK_N"/>
</dbReference>
<dbReference type="PANTHER" id="PTHR33823">
    <property type="entry name" value="RNA POLYMERASE-BINDING TRANSCRIPTION FACTOR DKSA-RELATED"/>
    <property type="match status" value="1"/>
</dbReference>
<sequence length="120" mass="13379">MKKADLNKYEAKLLEEQIKLNQDLAGIGTFNTENSQWEAMPTSQDGPESDMVDLADRVEDYEGRSEMVKTLSRRLTDIQDALKKITTGGYGVCEISGEKIEEARLDANPAARTCKGHINE</sequence>